<feature type="transmembrane region" description="Helical" evidence="1">
    <location>
        <begin position="7"/>
        <end position="28"/>
    </location>
</feature>
<geneLocation type="plasmid" evidence="2 3">
    <name>pLMP1046</name>
</geneLocation>
<dbReference type="EMBL" id="CP007649">
    <property type="protein sequence ID" value="AIR11800.1"/>
    <property type="molecule type" value="Genomic_DNA"/>
</dbReference>
<evidence type="ECO:0000313" key="2">
    <source>
        <dbReference type="EMBL" id="AIR11800.1"/>
    </source>
</evidence>
<reference evidence="2 3" key="1">
    <citation type="journal article" date="2014" name="BMC Genomics">
        <title>Unusual genome complexity in Lactobacillus salivarius JCM1046.</title>
        <authorList>
            <person name="Raftis E.J."/>
            <person name="Forde B.M."/>
            <person name="Claesson M.J."/>
            <person name="O'Toole P.W."/>
        </authorList>
    </citation>
    <scope>NUCLEOTIDE SEQUENCE [LARGE SCALE GENOMIC DNA]</scope>
    <source>
        <strain evidence="2 3">JCM1046</strain>
        <plasmid evidence="2 3">pLMP1046</plasmid>
    </source>
</reference>
<proteinExistence type="predicted"/>
<keyword evidence="1" id="KW-0472">Membrane</keyword>
<dbReference type="RefSeq" id="WP_044005942.1">
    <property type="nucleotide sequence ID" value="NZ_CP007649.1"/>
</dbReference>
<name>A0A089QGF1_9LACO</name>
<keyword evidence="2" id="KW-0614">Plasmid</keyword>
<accession>A0A089QGF1</accession>
<keyword evidence="1" id="KW-0812">Transmembrane</keyword>
<gene>
    <name evidence="2" type="ORF">LSJ_4023</name>
</gene>
<dbReference type="KEGG" id="lsj:LSJ_4023"/>
<evidence type="ECO:0000256" key="1">
    <source>
        <dbReference type="SAM" id="Phobius"/>
    </source>
</evidence>
<organism evidence="2 3">
    <name type="scientific">Ligilactobacillus salivarius</name>
    <dbReference type="NCBI Taxonomy" id="1624"/>
    <lineage>
        <taxon>Bacteria</taxon>
        <taxon>Bacillati</taxon>
        <taxon>Bacillota</taxon>
        <taxon>Bacilli</taxon>
        <taxon>Lactobacillales</taxon>
        <taxon>Lactobacillaceae</taxon>
        <taxon>Ligilactobacillus</taxon>
    </lineage>
</organism>
<dbReference type="Proteomes" id="UP000029488">
    <property type="component" value="Plasmid pLMP1046"/>
</dbReference>
<evidence type="ECO:0000313" key="3">
    <source>
        <dbReference type="Proteomes" id="UP000029488"/>
    </source>
</evidence>
<sequence>MGEKIKKIGIIAVILLDLLFLYLSFVSYPKQIRNSEQKISENQAKISDYKVKTNKLTYKSYQKVIRKKVSYLNLDNTENTLRKNYTEAITDAYNVKTEDEYNSKEKDIASKLGTDHLISTVLGKTIVQKIKGKDYPQSNGLNNVNVSFGKYNVDTQILPVNILVDYKPVVDDSSATETVNSKKVMYTFNYNVKDNLDGDVTFTELVSTK</sequence>
<dbReference type="AlphaFoldDB" id="A0A089QGF1"/>
<keyword evidence="1" id="KW-1133">Transmembrane helix</keyword>
<protein>
    <submittedName>
        <fullName evidence="2">Uncharacterized protein</fullName>
    </submittedName>
</protein>